<dbReference type="Pfam" id="PF18962">
    <property type="entry name" value="Por_Secre_tail"/>
    <property type="match status" value="1"/>
</dbReference>
<protein>
    <submittedName>
        <fullName evidence="3">Putative secreted protein (Por secretion system target)</fullName>
    </submittedName>
</protein>
<name>A0A562SVV2_9BACT</name>
<dbReference type="NCBIfam" id="TIGR04183">
    <property type="entry name" value="Por_Secre_tail"/>
    <property type="match status" value="1"/>
</dbReference>
<dbReference type="AlphaFoldDB" id="A0A562SVV2"/>
<gene>
    <name evidence="3" type="ORF">IQ13_0556</name>
</gene>
<proteinExistence type="predicted"/>
<dbReference type="InterPro" id="IPR026444">
    <property type="entry name" value="Secre_tail"/>
</dbReference>
<evidence type="ECO:0000256" key="1">
    <source>
        <dbReference type="SAM" id="SignalP"/>
    </source>
</evidence>
<accession>A0A562SVV2</accession>
<sequence>MKEHFLLSAFLFITCSLAAQKSSFVYVINAAENEASWMNLQLMNSKKGELVQTIYDYRKQHPAVIDVETNRQRTSSGGSFPTYTSVAAAAYDGKTQRMFFIPMRIAELRWADVRTPAEAKYYTISSPILNELNLNDPANHITRMVIAADGYGYAITNDGNHLYRFTTGKKPQLTDLGNLVDAADNGAMSVHSQCSSWGGDVVAGTDGLLYLISQRHQVFSIDPATRITTNLGTIKGLPENFTVNGAAVNNDGTILLSCSIGNQPFYQLELDQLQAKLAFTKEQRINASDLASSNLALRPAINKGQYVQGRSPFETANQKISMYPNPVTEYRFQLNFEETTTGIHTIQVMDLSGKLLLNKVVNISGPGQFEGVELSKKMSKGMYFVKVLNNEMKAVYTSKFILQ</sequence>
<evidence type="ECO:0000259" key="2">
    <source>
        <dbReference type="Pfam" id="PF18962"/>
    </source>
</evidence>
<keyword evidence="1" id="KW-0732">Signal</keyword>
<dbReference type="RefSeq" id="WP_158637287.1">
    <property type="nucleotide sequence ID" value="NZ_VLLE01000002.1"/>
</dbReference>
<comment type="caution">
    <text evidence="3">The sequence shown here is derived from an EMBL/GenBank/DDBJ whole genome shotgun (WGS) entry which is preliminary data.</text>
</comment>
<dbReference type="EMBL" id="VLLE01000002">
    <property type="protein sequence ID" value="TWI85395.1"/>
    <property type="molecule type" value="Genomic_DNA"/>
</dbReference>
<dbReference type="Proteomes" id="UP000316167">
    <property type="component" value="Unassembled WGS sequence"/>
</dbReference>
<organism evidence="3 4">
    <name type="scientific">Lacibacter cauensis</name>
    <dbReference type="NCBI Taxonomy" id="510947"/>
    <lineage>
        <taxon>Bacteria</taxon>
        <taxon>Pseudomonadati</taxon>
        <taxon>Bacteroidota</taxon>
        <taxon>Chitinophagia</taxon>
        <taxon>Chitinophagales</taxon>
        <taxon>Chitinophagaceae</taxon>
        <taxon>Lacibacter</taxon>
    </lineage>
</organism>
<feature type="domain" description="Secretion system C-terminal sorting" evidence="2">
    <location>
        <begin position="322"/>
        <end position="401"/>
    </location>
</feature>
<evidence type="ECO:0000313" key="3">
    <source>
        <dbReference type="EMBL" id="TWI85395.1"/>
    </source>
</evidence>
<keyword evidence="4" id="KW-1185">Reference proteome</keyword>
<dbReference type="OrthoDB" id="621743at2"/>
<evidence type="ECO:0000313" key="4">
    <source>
        <dbReference type="Proteomes" id="UP000316167"/>
    </source>
</evidence>
<dbReference type="SUPFAM" id="SSF63829">
    <property type="entry name" value="Calcium-dependent phosphotriesterase"/>
    <property type="match status" value="1"/>
</dbReference>
<feature type="chain" id="PRO_5022065726" evidence="1">
    <location>
        <begin position="19"/>
        <end position="403"/>
    </location>
</feature>
<feature type="signal peptide" evidence="1">
    <location>
        <begin position="1"/>
        <end position="18"/>
    </location>
</feature>
<reference evidence="3 4" key="1">
    <citation type="journal article" date="2015" name="Stand. Genomic Sci.">
        <title>Genomic Encyclopedia of Bacterial and Archaeal Type Strains, Phase III: the genomes of soil and plant-associated and newly described type strains.</title>
        <authorList>
            <person name="Whitman W.B."/>
            <person name="Woyke T."/>
            <person name="Klenk H.P."/>
            <person name="Zhou Y."/>
            <person name="Lilburn T.G."/>
            <person name="Beck B.J."/>
            <person name="De Vos P."/>
            <person name="Vandamme P."/>
            <person name="Eisen J.A."/>
            <person name="Garrity G."/>
            <person name="Hugenholtz P."/>
            <person name="Kyrpides N.C."/>
        </authorList>
    </citation>
    <scope>NUCLEOTIDE SEQUENCE [LARGE SCALE GENOMIC DNA]</scope>
    <source>
        <strain evidence="3 4">CGMCC 1.7271</strain>
    </source>
</reference>